<keyword evidence="1" id="KW-0677">Repeat</keyword>
<feature type="region of interest" description="Disordered" evidence="2">
    <location>
        <begin position="188"/>
        <end position="218"/>
    </location>
</feature>
<gene>
    <name evidence="5" type="ORF">PG999_014044</name>
</gene>
<dbReference type="Proteomes" id="UP001392437">
    <property type="component" value="Unassembled WGS sequence"/>
</dbReference>
<dbReference type="EMBL" id="JAQQWP010000011">
    <property type="protein sequence ID" value="KAK8096022.1"/>
    <property type="molecule type" value="Genomic_DNA"/>
</dbReference>
<dbReference type="InterPro" id="IPR056884">
    <property type="entry name" value="NPHP3-like_N"/>
</dbReference>
<evidence type="ECO:0000256" key="2">
    <source>
        <dbReference type="SAM" id="MobiDB-lite"/>
    </source>
</evidence>
<feature type="domain" description="Nephrocystin 3-like N-terminal" evidence="3">
    <location>
        <begin position="282"/>
        <end position="461"/>
    </location>
</feature>
<dbReference type="InterPro" id="IPR056693">
    <property type="entry name" value="DUF7791"/>
</dbReference>
<organism evidence="5 6">
    <name type="scientific">Apiospora kogelbergensis</name>
    <dbReference type="NCBI Taxonomy" id="1337665"/>
    <lineage>
        <taxon>Eukaryota</taxon>
        <taxon>Fungi</taxon>
        <taxon>Dikarya</taxon>
        <taxon>Ascomycota</taxon>
        <taxon>Pezizomycotina</taxon>
        <taxon>Sordariomycetes</taxon>
        <taxon>Xylariomycetidae</taxon>
        <taxon>Amphisphaeriales</taxon>
        <taxon>Apiosporaceae</taxon>
        <taxon>Apiospora</taxon>
    </lineage>
</organism>
<dbReference type="SUPFAM" id="SSF52540">
    <property type="entry name" value="P-loop containing nucleoside triphosphate hydrolases"/>
    <property type="match status" value="1"/>
</dbReference>
<evidence type="ECO:0000256" key="1">
    <source>
        <dbReference type="ARBA" id="ARBA00022737"/>
    </source>
</evidence>
<feature type="domain" description="DUF7791" evidence="4">
    <location>
        <begin position="571"/>
        <end position="711"/>
    </location>
</feature>
<evidence type="ECO:0000313" key="6">
    <source>
        <dbReference type="Proteomes" id="UP001392437"/>
    </source>
</evidence>
<accession>A0AAW0Q8L6</accession>
<sequence length="970" mass="111055">MDPLSGLGVASNILAVIDFGWTLLTEARSIHKSSSGLSGEAEFVDHLVRDVAILDAKLPSLVDVSGELQRLLGESKKITDLLQKALEALKARDNRSKWNSVLSALKQSWGRDEVKDLTGRLSSLQVQVTGHIQRATHHEVTRGMTRISQAIAQIESTNARLEIKRRDDLRKLQENLIRAIEESKTSGRDIETKVNNLPDETKRSKKGKERTQEEIQRENQEFEVKRNRITTKLASFRELEVATRAISESVEAARADQLILDRLRFDNIQARHRKIEKAHAKTFQWVFEEQTRGPRLREWLETRNDVFWVYGKPGSGKSTFMKFLCGSRDTSSCLRRWAGEKLLVVAKFFFWNAGTTLQKSQEGLLRSLLFEILRQCPELMPAVKSAISEIPDWTGPDAFRYAPNLLLLYQTIATQDIPIKFCFFIDGLDEYEEERRGHSDLIKVLRQLDSSPDIKLCVSSRPWTVFADEFGSNADWTIKLEDLTRDDIQRYVSDKFNEHPQFQTLTQMNSEYSQVVDAVVNRAQGVFLWVYLVVRTLLEGLTYHDSVSTLYQRLHEFPPDLELFFQHLIDSISPIYRKMMARYFRIATIADIPMSAIMYSFLDDIDDNSDFALSLEQSELDPAKIRLRKDQLRRRLDARSRGLLELVQDRTDRGTDDKTVHFFGYRVDFLHRTVRDFLHQSADVSSSLQDRLGSENIPLTACHAILSALKTAPLYDRSHPRHYLFLIEDLFFFAAAALAERPDSNKTLEPVLDAAESSYRLNADCLGADSKPFLFIGLAAQIDYSAYVHKMLRASPNMLQESQNNNKVAPVRPAIDFALQSARYTRPISTRSVTYLLEAGADPNMFIDGGTVWTGFLDSLYGNWTAGKYGFSNDDEMFDKDRACELIRLLLLHGADTDAEIQLSYRSERSKLSVNAKELIGEIFTPDVASELYQGIHSRSDQMTGVRLTSKDEQKPRKKWYKLFSRRIHK</sequence>
<dbReference type="InterPro" id="IPR027417">
    <property type="entry name" value="P-loop_NTPase"/>
</dbReference>
<keyword evidence="6" id="KW-1185">Reference proteome</keyword>
<evidence type="ECO:0000259" key="3">
    <source>
        <dbReference type="Pfam" id="PF24883"/>
    </source>
</evidence>
<reference evidence="5 6" key="1">
    <citation type="submission" date="2023-01" db="EMBL/GenBank/DDBJ databases">
        <title>Analysis of 21 Apiospora genomes using comparative genomics revels a genus with tremendous synthesis potential of carbohydrate active enzymes and secondary metabolites.</title>
        <authorList>
            <person name="Sorensen T."/>
        </authorList>
    </citation>
    <scope>NUCLEOTIDE SEQUENCE [LARGE SCALE GENOMIC DNA]</scope>
    <source>
        <strain evidence="5 6">CBS 117206</strain>
    </source>
</reference>
<dbReference type="Pfam" id="PF24883">
    <property type="entry name" value="NPHP3_N"/>
    <property type="match status" value="1"/>
</dbReference>
<proteinExistence type="predicted"/>
<dbReference type="AlphaFoldDB" id="A0AAW0Q8L6"/>
<dbReference type="PANTHER" id="PTHR10039:SF5">
    <property type="entry name" value="NACHT DOMAIN-CONTAINING PROTEIN"/>
    <property type="match status" value="1"/>
</dbReference>
<dbReference type="Pfam" id="PF25053">
    <property type="entry name" value="DUF7791"/>
    <property type="match status" value="1"/>
</dbReference>
<dbReference type="PANTHER" id="PTHR10039">
    <property type="entry name" value="AMELOGENIN"/>
    <property type="match status" value="1"/>
</dbReference>
<evidence type="ECO:0008006" key="7">
    <source>
        <dbReference type="Google" id="ProtNLM"/>
    </source>
</evidence>
<protein>
    <recommendedName>
        <fullName evidence="7">NACHT domain-containing protein</fullName>
    </recommendedName>
</protein>
<comment type="caution">
    <text evidence="5">The sequence shown here is derived from an EMBL/GenBank/DDBJ whole genome shotgun (WGS) entry which is preliminary data.</text>
</comment>
<evidence type="ECO:0000313" key="5">
    <source>
        <dbReference type="EMBL" id="KAK8096022.1"/>
    </source>
</evidence>
<evidence type="ECO:0000259" key="4">
    <source>
        <dbReference type="Pfam" id="PF25053"/>
    </source>
</evidence>
<dbReference type="Gene3D" id="3.40.50.300">
    <property type="entry name" value="P-loop containing nucleotide triphosphate hydrolases"/>
    <property type="match status" value="1"/>
</dbReference>
<feature type="compositionally biased region" description="Basic and acidic residues" evidence="2">
    <location>
        <begin position="209"/>
        <end position="218"/>
    </location>
</feature>
<name>A0AAW0Q8L6_9PEZI</name>